<feature type="binding site" evidence="5">
    <location>
        <position position="229"/>
    </location>
    <ligand>
        <name>Mg(2+)</name>
        <dbReference type="ChEBI" id="CHEBI:18420"/>
        <label>1</label>
        <note>catalytic</note>
    </ligand>
</feature>
<keyword evidence="4" id="KW-0997">Cell inner membrane</keyword>
<dbReference type="Proteomes" id="UP000005631">
    <property type="component" value="Chromosome"/>
</dbReference>
<sequence>MTTADLKVLLQDAIVATIDGGKEILDVYVNEFDVEYKEDNSPLTIADKRAHNAIMKTLEKTGVPVLSEEGRSIAFEERSKWPLLWVVDPLDGTKEFIKRNGEFTVNIALVKNGAPIMGVIYVPVEDTLYFGADGFGSRRLTEAAAKISKNTLEDTLNASDALPEKQKRVFTMVGSRSHMSDETAQYFEGIRKEYPDAEVMSRGSSLKICMVAEGSADVYPRFAPTMEWDTAAGHAIAKYAGFEVVRPDDNLPLEYNKEDLLNPWFIVKKG</sequence>
<feature type="binding site" evidence="5">
    <location>
        <position position="88"/>
    </location>
    <ligand>
        <name>Mg(2+)</name>
        <dbReference type="ChEBI" id="CHEBI:18420"/>
        <label>1</label>
        <note>catalytic</note>
    </ligand>
</feature>
<dbReference type="Pfam" id="PF00459">
    <property type="entry name" value="Inositol_P"/>
    <property type="match status" value="1"/>
</dbReference>
<keyword evidence="4" id="KW-0472">Membrane</keyword>
<dbReference type="PATRIC" id="fig|926562.3.peg.1914"/>
<dbReference type="InterPro" id="IPR020583">
    <property type="entry name" value="Inositol_monoP_metal-BS"/>
</dbReference>
<keyword evidence="7" id="KW-1185">Reference proteome</keyword>
<feature type="binding site" evidence="4">
    <location>
        <position position="88"/>
    </location>
    <ligand>
        <name>Mg(2+)</name>
        <dbReference type="ChEBI" id="CHEBI:18420"/>
        <label>2</label>
    </ligand>
</feature>
<keyword evidence="2 4" id="KW-0479">Metal-binding</keyword>
<dbReference type="GO" id="GO:0005886">
    <property type="term" value="C:plasma membrane"/>
    <property type="evidence" value="ECO:0007669"/>
    <property type="project" value="UniProtKB-SubCell"/>
</dbReference>
<dbReference type="PROSITE" id="PS00629">
    <property type="entry name" value="IMP_1"/>
    <property type="match status" value="1"/>
</dbReference>
<comment type="catalytic activity">
    <reaction evidence="1 4">
        <text>adenosine 3',5'-bisphosphate + H2O = AMP + phosphate</text>
        <dbReference type="Rhea" id="RHEA:10040"/>
        <dbReference type="ChEBI" id="CHEBI:15377"/>
        <dbReference type="ChEBI" id="CHEBI:43474"/>
        <dbReference type="ChEBI" id="CHEBI:58343"/>
        <dbReference type="ChEBI" id="CHEBI:456215"/>
        <dbReference type="EC" id="3.1.3.7"/>
    </reaction>
</comment>
<dbReference type="GO" id="GO:0000103">
    <property type="term" value="P:sulfate assimilation"/>
    <property type="evidence" value="ECO:0007669"/>
    <property type="project" value="TreeGrafter"/>
</dbReference>
<feature type="binding site" evidence="4">
    <location>
        <position position="68"/>
    </location>
    <ligand>
        <name>Mg(2+)</name>
        <dbReference type="ChEBI" id="CHEBI:18420"/>
        <label>1</label>
    </ligand>
</feature>
<dbReference type="KEGG" id="oho:Oweho_1908"/>
<evidence type="ECO:0000313" key="6">
    <source>
        <dbReference type="EMBL" id="AEV32887.1"/>
    </source>
</evidence>
<dbReference type="GO" id="GO:0050427">
    <property type="term" value="P:3'-phosphoadenosine 5'-phosphosulfate metabolic process"/>
    <property type="evidence" value="ECO:0007669"/>
    <property type="project" value="TreeGrafter"/>
</dbReference>
<name>G8R297_OWEHD</name>
<dbReference type="PRINTS" id="PR00377">
    <property type="entry name" value="IMPHPHTASES"/>
</dbReference>
<dbReference type="GO" id="GO:0000287">
    <property type="term" value="F:magnesium ion binding"/>
    <property type="evidence" value="ECO:0007669"/>
    <property type="project" value="UniProtKB-UniRule"/>
</dbReference>
<feature type="binding site" evidence="5">
    <location>
        <position position="91"/>
    </location>
    <ligand>
        <name>Mg(2+)</name>
        <dbReference type="ChEBI" id="CHEBI:18420"/>
        <label>1</label>
        <note>catalytic</note>
    </ligand>
</feature>
<dbReference type="eggNOG" id="COG1218">
    <property type="taxonomic scope" value="Bacteria"/>
</dbReference>
<dbReference type="NCBIfam" id="TIGR01331">
    <property type="entry name" value="bisphos_cysQ"/>
    <property type="match status" value="1"/>
</dbReference>
<dbReference type="FunFam" id="3.40.190.80:FF:000005">
    <property type="entry name" value="3'(2'),5'-bisphosphate nucleotidase CysQ"/>
    <property type="match status" value="1"/>
</dbReference>
<dbReference type="AlphaFoldDB" id="G8R297"/>
<feature type="binding site" evidence="4">
    <location>
        <position position="229"/>
    </location>
    <ligand>
        <name>Mg(2+)</name>
        <dbReference type="ChEBI" id="CHEBI:18420"/>
        <label>2</label>
    </ligand>
</feature>
<dbReference type="Gene3D" id="3.40.190.80">
    <property type="match status" value="1"/>
</dbReference>
<accession>G8R297</accession>
<dbReference type="PANTHER" id="PTHR43028:SF5">
    <property type="entry name" value="3'(2'),5'-BISPHOSPHATE NUCLEOTIDASE 1"/>
    <property type="match status" value="1"/>
</dbReference>
<dbReference type="STRING" id="926562.Oweho_1908"/>
<comment type="cofactor">
    <cofactor evidence="4 5">
        <name>Mg(2+)</name>
        <dbReference type="ChEBI" id="CHEBI:18420"/>
    </cofactor>
</comment>
<protein>
    <recommendedName>
        <fullName evidence="4">3'(2'),5'-bisphosphate nucleotidase CysQ</fullName>
        <ecNumber evidence="4">3.1.3.7</ecNumber>
    </recommendedName>
    <alternativeName>
        <fullName evidence="4">3'(2'),5-bisphosphonucleoside 3'(2')-phosphohydrolase</fullName>
    </alternativeName>
    <alternativeName>
        <fullName evidence="4">3'-phosphoadenosine 5'-phosphate phosphatase</fullName>
        <shortName evidence="4">PAP phosphatase</shortName>
    </alternativeName>
</protein>
<dbReference type="PANTHER" id="PTHR43028">
    <property type="entry name" value="3'(2'),5'-BISPHOSPHATE NUCLEOTIDASE 1"/>
    <property type="match status" value="1"/>
</dbReference>
<feature type="binding site" evidence="5">
    <location>
        <position position="90"/>
    </location>
    <ligand>
        <name>Mg(2+)</name>
        <dbReference type="ChEBI" id="CHEBI:18420"/>
        <label>2</label>
    </ligand>
</feature>
<feature type="binding site" evidence="4">
    <location>
        <begin position="90"/>
        <end position="93"/>
    </location>
    <ligand>
        <name>substrate</name>
    </ligand>
</feature>
<dbReference type="HAMAP" id="MF_02095">
    <property type="entry name" value="CysQ"/>
    <property type="match status" value="1"/>
</dbReference>
<organism evidence="6 7">
    <name type="scientific">Owenweeksia hongkongensis (strain DSM 17368 / CIP 108786 / JCM 12287 / NRRL B-23963 / UST20020801)</name>
    <dbReference type="NCBI Taxonomy" id="926562"/>
    <lineage>
        <taxon>Bacteria</taxon>
        <taxon>Pseudomonadati</taxon>
        <taxon>Bacteroidota</taxon>
        <taxon>Flavobacteriia</taxon>
        <taxon>Flavobacteriales</taxon>
        <taxon>Owenweeksiaceae</taxon>
        <taxon>Owenweeksia</taxon>
    </lineage>
</organism>
<keyword evidence="4" id="KW-1003">Cell membrane</keyword>
<feature type="binding site" evidence="4">
    <location>
        <position position="91"/>
    </location>
    <ligand>
        <name>Mg(2+)</name>
        <dbReference type="ChEBI" id="CHEBI:18420"/>
        <label>2</label>
    </ligand>
</feature>
<comment type="function">
    <text evidence="4">Converts adenosine-3',5'-bisphosphate (PAP) to AMP.</text>
</comment>
<keyword evidence="3 4" id="KW-0460">Magnesium</keyword>
<keyword evidence="4" id="KW-0378">Hydrolase</keyword>
<comment type="similarity">
    <text evidence="4">Belongs to the inositol monophosphatase superfamily. CysQ family.</text>
</comment>
<dbReference type="InterPro" id="IPR000760">
    <property type="entry name" value="Inositol_monophosphatase-like"/>
</dbReference>
<dbReference type="HOGENOM" id="CLU_044118_3_0_10"/>
<evidence type="ECO:0000256" key="1">
    <source>
        <dbReference type="ARBA" id="ARBA00001625"/>
    </source>
</evidence>
<dbReference type="InterPro" id="IPR050725">
    <property type="entry name" value="CysQ/Inositol_MonoPase"/>
</dbReference>
<comment type="subcellular location">
    <subcellularLocation>
        <location evidence="4">Cell inner membrane</location>
        <topology evidence="4">Peripheral membrane protein</topology>
        <orientation evidence="4">Cytoplasmic side</orientation>
    </subcellularLocation>
</comment>
<reference evidence="6 7" key="1">
    <citation type="journal article" date="2012" name="Stand. Genomic Sci.">
        <title>Genome sequence of the orange-pigmented seawater bacterium Owenweeksia hongkongensis type strain (UST20020801(T)).</title>
        <authorList>
            <person name="Riedel T."/>
            <person name="Held B."/>
            <person name="Nolan M."/>
            <person name="Lucas S."/>
            <person name="Lapidus A."/>
            <person name="Tice H."/>
            <person name="Del Rio T.G."/>
            <person name="Cheng J.F."/>
            <person name="Han C."/>
            <person name="Tapia R."/>
            <person name="Goodwin L.A."/>
            <person name="Pitluck S."/>
            <person name="Liolios K."/>
            <person name="Mavromatis K."/>
            <person name="Pagani I."/>
            <person name="Ivanova N."/>
            <person name="Mikhailova N."/>
            <person name="Pati A."/>
            <person name="Chen A."/>
            <person name="Palaniappan K."/>
            <person name="Rohde M."/>
            <person name="Tindall B.J."/>
            <person name="Detter J.C."/>
            <person name="Goker M."/>
            <person name="Woyke T."/>
            <person name="Bristow J."/>
            <person name="Eisen J.A."/>
            <person name="Markowitz V."/>
            <person name="Hugenholtz P."/>
            <person name="Klenk H.P."/>
            <person name="Kyrpides N.C."/>
        </authorList>
    </citation>
    <scope>NUCLEOTIDE SEQUENCE</scope>
    <source>
        <strain evidence="7">DSM 17368 / JCM 12287 / NRRL B-23963</strain>
    </source>
</reference>
<feature type="binding site" evidence="4">
    <location>
        <position position="88"/>
    </location>
    <ligand>
        <name>Mg(2+)</name>
        <dbReference type="ChEBI" id="CHEBI:18420"/>
        <label>1</label>
    </ligand>
</feature>
<dbReference type="SUPFAM" id="SSF56655">
    <property type="entry name" value="Carbohydrate phosphatase"/>
    <property type="match status" value="1"/>
</dbReference>
<evidence type="ECO:0000256" key="2">
    <source>
        <dbReference type="ARBA" id="ARBA00022723"/>
    </source>
</evidence>
<dbReference type="RefSeq" id="WP_014202243.1">
    <property type="nucleotide sequence ID" value="NC_016599.1"/>
</dbReference>
<feature type="binding site" evidence="5">
    <location>
        <position position="68"/>
    </location>
    <ligand>
        <name>Mg(2+)</name>
        <dbReference type="ChEBI" id="CHEBI:18420"/>
        <label>1</label>
        <note>catalytic</note>
    </ligand>
</feature>
<feature type="binding site" evidence="4">
    <location>
        <position position="68"/>
    </location>
    <ligand>
        <name>substrate</name>
    </ligand>
</feature>
<proteinExistence type="inferred from homology"/>
<dbReference type="Gene3D" id="3.30.540.10">
    <property type="entry name" value="Fructose-1,6-Bisphosphatase, subunit A, domain 1"/>
    <property type="match status" value="1"/>
</dbReference>
<dbReference type="GO" id="GO:0008441">
    <property type="term" value="F:3'(2'),5'-bisphosphate nucleotidase activity"/>
    <property type="evidence" value="ECO:0007669"/>
    <property type="project" value="UniProtKB-UniRule"/>
</dbReference>
<feature type="binding site" evidence="4">
    <location>
        <position position="90"/>
    </location>
    <ligand>
        <name>Mg(2+)</name>
        <dbReference type="ChEBI" id="CHEBI:18420"/>
        <label>1</label>
    </ligand>
</feature>
<evidence type="ECO:0000313" key="7">
    <source>
        <dbReference type="Proteomes" id="UP000005631"/>
    </source>
</evidence>
<dbReference type="EC" id="3.1.3.7" evidence="4"/>
<evidence type="ECO:0000256" key="3">
    <source>
        <dbReference type="ARBA" id="ARBA00022842"/>
    </source>
</evidence>
<evidence type="ECO:0000256" key="5">
    <source>
        <dbReference type="PIRSR" id="PIRSR600760-2"/>
    </source>
</evidence>
<dbReference type="OrthoDB" id="9772456at2"/>
<dbReference type="InterPro" id="IPR006240">
    <property type="entry name" value="CysQ"/>
</dbReference>
<feature type="binding site" evidence="4">
    <location>
        <position position="229"/>
    </location>
    <ligand>
        <name>substrate</name>
    </ligand>
</feature>
<gene>
    <name evidence="4" type="primary">cysQ</name>
    <name evidence="6" type="ordered locus">Oweho_1908</name>
</gene>
<dbReference type="EMBL" id="CP003156">
    <property type="protein sequence ID" value="AEV32887.1"/>
    <property type="molecule type" value="Genomic_DNA"/>
</dbReference>
<evidence type="ECO:0000256" key="4">
    <source>
        <dbReference type="HAMAP-Rule" id="MF_02095"/>
    </source>
</evidence>
<dbReference type="CDD" id="cd01638">
    <property type="entry name" value="CysQ"/>
    <property type="match status" value="1"/>
</dbReference>